<evidence type="ECO:0000313" key="2">
    <source>
        <dbReference type="EMBL" id="WOJ96070.1"/>
    </source>
</evidence>
<accession>A0ABZ0IAB6</accession>
<dbReference type="EMBL" id="CP136865">
    <property type="protein sequence ID" value="WOJ96070.1"/>
    <property type="molecule type" value="Genomic_DNA"/>
</dbReference>
<dbReference type="RefSeq" id="WP_407326760.1">
    <property type="nucleotide sequence ID" value="NZ_CP136865.1"/>
</dbReference>
<sequence length="445" mass="49780">MLSSVVFLTSSVFAQENEERSLGWSLHIDVRLRSEYLSDSFRIVAPATDQLKFSRTVVGARYQASDWSVEVEVQDSRAWGAEALSPIGTDDINTLEPIVAKLAKQWSLTEGSELDLSLGRMTLDYGSRRLLARNNFRNTSNAFQGAHLSYVSPSARAAVFYTLPLQRRPDGLDLESLRDKEIRLDKAGSGERFWGASIDYAVPQADATLATYVFVSALNDEPGRPVADRELATLGARFLWADGALDAEFEAAYQWGESLASIFSTPDEVLDHRAWFTHLHLGFELWPEFNFRLAYDQATGDRDPFDGRNERFDRLYGARAFELGPSGIFGAAVHSNIRAPAVRARWQSSESQAWLLSHRWLSLDSPRDFFVTGGRRDSSGASGRKIGGQWELRWRWTPKDTSFVVDLGGAYLKKGEYFSGAPGALLNPAAPKDSQYIFTQVSWSY</sequence>
<keyword evidence="3" id="KW-1185">Reference proteome</keyword>
<name>A0ABZ0IAB6_9GAMM</name>
<reference evidence="2 3" key="1">
    <citation type="submission" date="2023-10" db="EMBL/GenBank/DDBJ databases">
        <title>Two novel species belonging to the OM43/NOR5 clade.</title>
        <authorList>
            <person name="Park M."/>
        </authorList>
    </citation>
    <scope>NUCLEOTIDE SEQUENCE [LARGE SCALE GENOMIC DNA]</scope>
    <source>
        <strain evidence="2 3">IMCC45268</strain>
    </source>
</reference>
<gene>
    <name evidence="2" type="ORF">R0137_12565</name>
</gene>
<proteinExistence type="predicted"/>
<dbReference type="Proteomes" id="UP001626549">
    <property type="component" value="Chromosome"/>
</dbReference>
<dbReference type="InterPro" id="IPR025388">
    <property type="entry name" value="Alginate_export_dom"/>
</dbReference>
<protein>
    <submittedName>
        <fullName evidence="2">Alginate export family protein</fullName>
    </submittedName>
</protein>
<dbReference type="Gene3D" id="2.40.160.100">
    <property type="match status" value="1"/>
</dbReference>
<dbReference type="Pfam" id="PF13372">
    <property type="entry name" value="Alginate_exp"/>
    <property type="match status" value="1"/>
</dbReference>
<organism evidence="2 3">
    <name type="scientific">Congregibacter brevis</name>
    <dbReference type="NCBI Taxonomy" id="3081201"/>
    <lineage>
        <taxon>Bacteria</taxon>
        <taxon>Pseudomonadati</taxon>
        <taxon>Pseudomonadota</taxon>
        <taxon>Gammaproteobacteria</taxon>
        <taxon>Cellvibrionales</taxon>
        <taxon>Halieaceae</taxon>
        <taxon>Congregibacter</taxon>
    </lineage>
</organism>
<feature type="domain" description="Alginate export" evidence="1">
    <location>
        <begin position="25"/>
        <end position="424"/>
    </location>
</feature>
<dbReference type="InterPro" id="IPR053728">
    <property type="entry name" value="Alginate_Permeability_Chnl"/>
</dbReference>
<evidence type="ECO:0000313" key="3">
    <source>
        <dbReference type="Proteomes" id="UP001626549"/>
    </source>
</evidence>
<evidence type="ECO:0000259" key="1">
    <source>
        <dbReference type="Pfam" id="PF13372"/>
    </source>
</evidence>